<evidence type="ECO:0008006" key="4">
    <source>
        <dbReference type="Google" id="ProtNLM"/>
    </source>
</evidence>
<proteinExistence type="predicted"/>
<gene>
    <name evidence="2" type="ORF">QYS47_31530</name>
    <name evidence="1" type="ORF">QYS48_34515</name>
</gene>
<dbReference type="RefSeq" id="WP_308356987.1">
    <property type="nucleotide sequence ID" value="NZ_CP129968.2"/>
</dbReference>
<dbReference type="EMBL" id="CP129970">
    <property type="protein sequence ID" value="WMN06987.1"/>
    <property type="molecule type" value="Genomic_DNA"/>
</dbReference>
<keyword evidence="3" id="KW-1185">Reference proteome</keyword>
<accession>A0AA51ZY19</accession>
<protein>
    <recommendedName>
        <fullName evidence="4">TIR domain-containing protein</fullName>
    </recommendedName>
</protein>
<dbReference type="KEGG" id="marp:QYS47_31530"/>
<name>A0AA51ZY19_9BACT</name>
<sequence>MKEEKKHIILKFTQNDNIKGSDQELGWVDYFVKFLKTGLAYQLENPVEFEYKNELELITKDDFDRADLIFYILSPAMVFSSNLNQDSNELEQAFNFDIPLINSKIKKVFKAPVKIEDLPLSLSTPTYYRFYDNSLINEQNYETYEGWSEYQENENYWKVFADVLLDTISILSKEVNEPKNTIFISDKNKAYYHNRNTIKRELKAYGSEIFPDEDFSIEANYMSDPEEFFMKKCDLAIHFPDEFIGLTREQRKKAFDKCSNIKRLIWFSPVESQKPEKKAHYSELKVQLKPYPNIEAVESTIEEFKEIVKENITKIKISTEVEKESLKELIYVISDSKIDKANFDDLLRNKNISEKFELKLIDNVENVTDYRHLHYELLRKADYFFILFFKNNLPWLSSMSAEIKKAPGFRNEKEILGKYILFNDNTIFNREKLKDFQLIPKNKPEELFEVVQNLAV</sequence>
<dbReference type="Proteomes" id="UP001244443">
    <property type="component" value="Chromosome"/>
</dbReference>
<reference evidence="2 3" key="1">
    <citation type="submission" date="2023-08" db="EMBL/GenBank/DDBJ databases">
        <title>Comparative genomics and taxonomic characterization of three novel marine species of genus Marivirga.</title>
        <authorList>
            <person name="Muhammad N."/>
            <person name="Kim S.-G."/>
        </authorList>
    </citation>
    <scope>NUCLEOTIDE SEQUENCE</scope>
    <source>
        <strain evidence="1 3">ABR2-2</strain>
        <strain evidence="2">BKB1-2</strain>
    </source>
</reference>
<dbReference type="AlphaFoldDB" id="A0AA51ZY19"/>
<dbReference type="EMBL" id="CP129968">
    <property type="protein sequence ID" value="WNB18838.1"/>
    <property type="molecule type" value="Genomic_DNA"/>
</dbReference>
<evidence type="ECO:0000313" key="2">
    <source>
        <dbReference type="EMBL" id="WNB18838.1"/>
    </source>
</evidence>
<organism evidence="2">
    <name type="scientific">Marivirga arenosa</name>
    <dbReference type="NCBI Taxonomy" id="3059076"/>
    <lineage>
        <taxon>Bacteria</taxon>
        <taxon>Pseudomonadati</taxon>
        <taxon>Bacteroidota</taxon>
        <taxon>Cytophagia</taxon>
        <taxon>Cytophagales</taxon>
        <taxon>Marivirgaceae</taxon>
        <taxon>Marivirga</taxon>
    </lineage>
</organism>
<accession>A0AA51N655</accession>
<evidence type="ECO:0000313" key="1">
    <source>
        <dbReference type="EMBL" id="WMN06987.1"/>
    </source>
</evidence>
<dbReference type="Proteomes" id="UP001232019">
    <property type="component" value="Chromosome"/>
</dbReference>
<evidence type="ECO:0000313" key="3">
    <source>
        <dbReference type="Proteomes" id="UP001244443"/>
    </source>
</evidence>